<protein>
    <submittedName>
        <fullName evidence="2">Uncharacterized protein</fullName>
    </submittedName>
</protein>
<accession>A0AAD4N012</accession>
<sequence>MIHILISVDDASQMQQMMGQAGRRRQQMLQRRPLKFDIKSARKLENADSEKSRSGKKDQLVQIHPEHSSHQPECCQQPMFPARTTFELNVILLYFSSIFE</sequence>
<evidence type="ECO:0000313" key="2">
    <source>
        <dbReference type="EMBL" id="KAI1709092.1"/>
    </source>
</evidence>
<name>A0AAD4N012_9BILA</name>
<comment type="caution">
    <text evidence="2">The sequence shown here is derived from an EMBL/GenBank/DDBJ whole genome shotgun (WGS) entry which is preliminary data.</text>
</comment>
<reference evidence="2" key="1">
    <citation type="submission" date="2022-01" db="EMBL/GenBank/DDBJ databases">
        <title>Genome Sequence Resource for Two Populations of Ditylenchus destructor, the Migratory Endoparasitic Phytonematode.</title>
        <authorList>
            <person name="Zhang H."/>
            <person name="Lin R."/>
            <person name="Xie B."/>
        </authorList>
    </citation>
    <scope>NUCLEOTIDE SEQUENCE</scope>
    <source>
        <strain evidence="2">BazhouSP</strain>
    </source>
</reference>
<dbReference type="EMBL" id="JAKKPZ010000032">
    <property type="protein sequence ID" value="KAI1709092.1"/>
    <property type="molecule type" value="Genomic_DNA"/>
</dbReference>
<keyword evidence="3" id="KW-1185">Reference proteome</keyword>
<evidence type="ECO:0000256" key="1">
    <source>
        <dbReference type="SAM" id="MobiDB-lite"/>
    </source>
</evidence>
<feature type="region of interest" description="Disordered" evidence="1">
    <location>
        <begin position="40"/>
        <end position="76"/>
    </location>
</feature>
<evidence type="ECO:0000313" key="3">
    <source>
        <dbReference type="Proteomes" id="UP001201812"/>
    </source>
</evidence>
<organism evidence="2 3">
    <name type="scientific">Ditylenchus destructor</name>
    <dbReference type="NCBI Taxonomy" id="166010"/>
    <lineage>
        <taxon>Eukaryota</taxon>
        <taxon>Metazoa</taxon>
        <taxon>Ecdysozoa</taxon>
        <taxon>Nematoda</taxon>
        <taxon>Chromadorea</taxon>
        <taxon>Rhabditida</taxon>
        <taxon>Tylenchina</taxon>
        <taxon>Tylenchomorpha</taxon>
        <taxon>Sphaerularioidea</taxon>
        <taxon>Anguinidae</taxon>
        <taxon>Anguininae</taxon>
        <taxon>Ditylenchus</taxon>
    </lineage>
</organism>
<proteinExistence type="predicted"/>
<dbReference type="AlphaFoldDB" id="A0AAD4N012"/>
<dbReference type="Proteomes" id="UP001201812">
    <property type="component" value="Unassembled WGS sequence"/>
</dbReference>
<gene>
    <name evidence="2" type="ORF">DdX_11490</name>
</gene>
<feature type="compositionally biased region" description="Basic and acidic residues" evidence="1">
    <location>
        <begin position="40"/>
        <end position="70"/>
    </location>
</feature>